<reference evidence="2" key="1">
    <citation type="submission" date="2020-06" db="EMBL/GenBank/DDBJ databases">
        <title>WGS assembly of Ceratodon purpureus strain R40.</title>
        <authorList>
            <person name="Carey S.B."/>
            <person name="Jenkins J."/>
            <person name="Shu S."/>
            <person name="Lovell J.T."/>
            <person name="Sreedasyam A."/>
            <person name="Maumus F."/>
            <person name="Tiley G.P."/>
            <person name="Fernandez-Pozo N."/>
            <person name="Barry K."/>
            <person name="Chen C."/>
            <person name="Wang M."/>
            <person name="Lipzen A."/>
            <person name="Daum C."/>
            <person name="Saski C.A."/>
            <person name="Payton A.C."/>
            <person name="Mcbreen J.C."/>
            <person name="Conrad R.E."/>
            <person name="Kollar L.M."/>
            <person name="Olsson S."/>
            <person name="Huttunen S."/>
            <person name="Landis J.B."/>
            <person name="Wickett N.J."/>
            <person name="Johnson M.G."/>
            <person name="Rensing S.A."/>
            <person name="Grimwood J."/>
            <person name="Schmutz J."/>
            <person name="Mcdaniel S.F."/>
        </authorList>
    </citation>
    <scope>NUCLEOTIDE SEQUENCE</scope>
    <source>
        <strain evidence="2">R40</strain>
    </source>
</reference>
<proteinExistence type="predicted"/>
<feature type="region of interest" description="Disordered" evidence="1">
    <location>
        <begin position="75"/>
        <end position="140"/>
    </location>
</feature>
<dbReference type="AlphaFoldDB" id="A0A8T0I3S2"/>
<sequence length="140" mass="15720">MAFSKEQVPSALRAQRNSTSTQSDAEVRPTQLHSQISLNFATRSLQKQFPWPTPHCNITRPSRFHRTCTSSAFSCSKNSTLHHSTHGREKGPLLQPPQLPTPKPTKPPNTHVTQNVNSSQQQLTSEPCKLNPNNLLTHRH</sequence>
<feature type="compositionally biased region" description="Pro residues" evidence="1">
    <location>
        <begin position="94"/>
        <end position="107"/>
    </location>
</feature>
<evidence type="ECO:0000313" key="2">
    <source>
        <dbReference type="EMBL" id="KAG0577441.1"/>
    </source>
</evidence>
<protein>
    <submittedName>
        <fullName evidence="2">Uncharacterized protein</fullName>
    </submittedName>
</protein>
<comment type="caution">
    <text evidence="2">The sequence shown here is derived from an EMBL/GenBank/DDBJ whole genome shotgun (WGS) entry which is preliminary data.</text>
</comment>
<dbReference type="EMBL" id="CM026425">
    <property type="protein sequence ID" value="KAG0577441.1"/>
    <property type="molecule type" value="Genomic_DNA"/>
</dbReference>
<feature type="compositionally biased region" description="Polar residues" evidence="1">
    <location>
        <begin position="110"/>
        <end position="140"/>
    </location>
</feature>
<feature type="compositionally biased region" description="Polar residues" evidence="1">
    <location>
        <begin position="15"/>
        <end position="24"/>
    </location>
</feature>
<evidence type="ECO:0000256" key="1">
    <source>
        <dbReference type="SAM" id="MobiDB-lite"/>
    </source>
</evidence>
<keyword evidence="3" id="KW-1185">Reference proteome</keyword>
<feature type="region of interest" description="Disordered" evidence="1">
    <location>
        <begin position="1"/>
        <end position="30"/>
    </location>
</feature>
<dbReference type="Proteomes" id="UP000822688">
    <property type="component" value="Chromosome 5"/>
</dbReference>
<evidence type="ECO:0000313" key="3">
    <source>
        <dbReference type="Proteomes" id="UP000822688"/>
    </source>
</evidence>
<accession>A0A8T0I3S2</accession>
<name>A0A8T0I3S2_CERPU</name>
<organism evidence="2 3">
    <name type="scientific">Ceratodon purpureus</name>
    <name type="common">Fire moss</name>
    <name type="synonym">Dicranum purpureum</name>
    <dbReference type="NCBI Taxonomy" id="3225"/>
    <lineage>
        <taxon>Eukaryota</taxon>
        <taxon>Viridiplantae</taxon>
        <taxon>Streptophyta</taxon>
        <taxon>Embryophyta</taxon>
        <taxon>Bryophyta</taxon>
        <taxon>Bryophytina</taxon>
        <taxon>Bryopsida</taxon>
        <taxon>Dicranidae</taxon>
        <taxon>Pseudoditrichales</taxon>
        <taxon>Ditrichaceae</taxon>
        <taxon>Ceratodon</taxon>
    </lineage>
</organism>
<gene>
    <name evidence="2" type="ORF">KC19_5G156300</name>
</gene>